<reference evidence="1" key="5">
    <citation type="journal article" date="2021" name="G3 (Bethesda)">
        <title>Aegilops tauschii genome assembly Aet v5.0 features greater sequence contiguity and improved annotation.</title>
        <authorList>
            <person name="Wang L."/>
            <person name="Zhu T."/>
            <person name="Rodriguez J.C."/>
            <person name="Deal K.R."/>
            <person name="Dubcovsky J."/>
            <person name="McGuire P.E."/>
            <person name="Lux T."/>
            <person name="Spannagl M."/>
            <person name="Mayer K.F.X."/>
            <person name="Baldrich P."/>
            <person name="Meyers B.C."/>
            <person name="Huo N."/>
            <person name="Gu Y.Q."/>
            <person name="Zhou H."/>
            <person name="Devos K.M."/>
            <person name="Bennetzen J.L."/>
            <person name="Unver T."/>
            <person name="Budak H."/>
            <person name="Gulick P.J."/>
            <person name="Galiba G."/>
            <person name="Kalapos B."/>
            <person name="Nelson D.R."/>
            <person name="Li P."/>
            <person name="You F.M."/>
            <person name="Luo M.C."/>
            <person name="Dvorak J."/>
        </authorList>
    </citation>
    <scope>NUCLEOTIDE SEQUENCE [LARGE SCALE GENOMIC DNA]</scope>
    <source>
        <strain evidence="1">cv. AL8/78</strain>
    </source>
</reference>
<sequence>QIRFLASSIKYPPIPVEQKEDDKPFAPMQINLINWSKLTLLQGSIKG</sequence>
<dbReference type="EnsemblPlants" id="AET7Gv20584000.6">
    <property type="protein sequence ID" value="AET7Gv20584000.6"/>
    <property type="gene ID" value="AET7Gv20584000"/>
</dbReference>
<name>A0A453RHL2_AEGTS</name>
<organism evidence="1 2">
    <name type="scientific">Aegilops tauschii subsp. strangulata</name>
    <name type="common">Goatgrass</name>
    <dbReference type="NCBI Taxonomy" id="200361"/>
    <lineage>
        <taxon>Eukaryota</taxon>
        <taxon>Viridiplantae</taxon>
        <taxon>Streptophyta</taxon>
        <taxon>Embryophyta</taxon>
        <taxon>Tracheophyta</taxon>
        <taxon>Spermatophyta</taxon>
        <taxon>Magnoliopsida</taxon>
        <taxon>Liliopsida</taxon>
        <taxon>Poales</taxon>
        <taxon>Poaceae</taxon>
        <taxon>BOP clade</taxon>
        <taxon>Pooideae</taxon>
        <taxon>Triticodae</taxon>
        <taxon>Triticeae</taxon>
        <taxon>Triticinae</taxon>
        <taxon>Aegilops</taxon>
    </lineage>
</organism>
<reference evidence="2" key="1">
    <citation type="journal article" date="2014" name="Science">
        <title>Ancient hybridizations among the ancestral genomes of bread wheat.</title>
        <authorList>
            <consortium name="International Wheat Genome Sequencing Consortium,"/>
            <person name="Marcussen T."/>
            <person name="Sandve S.R."/>
            <person name="Heier L."/>
            <person name="Spannagl M."/>
            <person name="Pfeifer M."/>
            <person name="Jakobsen K.S."/>
            <person name="Wulff B.B."/>
            <person name="Steuernagel B."/>
            <person name="Mayer K.F."/>
            <person name="Olsen O.A."/>
        </authorList>
    </citation>
    <scope>NUCLEOTIDE SEQUENCE [LARGE SCALE GENOMIC DNA]</scope>
    <source>
        <strain evidence="2">cv. AL8/78</strain>
    </source>
</reference>
<dbReference type="Gramene" id="AET7Gv20584000.6">
    <property type="protein sequence ID" value="AET7Gv20584000.6"/>
    <property type="gene ID" value="AET7Gv20584000"/>
</dbReference>
<dbReference type="Proteomes" id="UP000015105">
    <property type="component" value="Chromosome 7D"/>
</dbReference>
<reference evidence="1" key="4">
    <citation type="submission" date="2019-03" db="UniProtKB">
        <authorList>
            <consortium name="EnsemblPlants"/>
        </authorList>
    </citation>
    <scope>IDENTIFICATION</scope>
</reference>
<evidence type="ECO:0000313" key="2">
    <source>
        <dbReference type="Proteomes" id="UP000015105"/>
    </source>
</evidence>
<evidence type="ECO:0000313" key="1">
    <source>
        <dbReference type="EnsemblPlants" id="AET7Gv20584000.6"/>
    </source>
</evidence>
<protein>
    <submittedName>
        <fullName evidence="1">Uncharacterized protein</fullName>
    </submittedName>
</protein>
<reference evidence="2" key="2">
    <citation type="journal article" date="2017" name="Nat. Plants">
        <title>The Aegilops tauschii genome reveals multiple impacts of transposons.</title>
        <authorList>
            <person name="Zhao G."/>
            <person name="Zou C."/>
            <person name="Li K."/>
            <person name="Wang K."/>
            <person name="Li T."/>
            <person name="Gao L."/>
            <person name="Zhang X."/>
            <person name="Wang H."/>
            <person name="Yang Z."/>
            <person name="Liu X."/>
            <person name="Jiang W."/>
            <person name="Mao L."/>
            <person name="Kong X."/>
            <person name="Jiao Y."/>
            <person name="Jia J."/>
        </authorList>
    </citation>
    <scope>NUCLEOTIDE SEQUENCE [LARGE SCALE GENOMIC DNA]</scope>
    <source>
        <strain evidence="2">cv. AL8/78</strain>
    </source>
</reference>
<proteinExistence type="predicted"/>
<accession>A0A453RHL2</accession>
<keyword evidence="2" id="KW-1185">Reference proteome</keyword>
<reference evidence="1" key="3">
    <citation type="journal article" date="2017" name="Nature">
        <title>Genome sequence of the progenitor of the wheat D genome Aegilops tauschii.</title>
        <authorList>
            <person name="Luo M.C."/>
            <person name="Gu Y.Q."/>
            <person name="Puiu D."/>
            <person name="Wang H."/>
            <person name="Twardziok S.O."/>
            <person name="Deal K.R."/>
            <person name="Huo N."/>
            <person name="Zhu T."/>
            <person name="Wang L."/>
            <person name="Wang Y."/>
            <person name="McGuire P.E."/>
            <person name="Liu S."/>
            <person name="Long H."/>
            <person name="Ramasamy R.K."/>
            <person name="Rodriguez J.C."/>
            <person name="Van S.L."/>
            <person name="Yuan L."/>
            <person name="Wang Z."/>
            <person name="Xia Z."/>
            <person name="Xiao L."/>
            <person name="Anderson O.D."/>
            <person name="Ouyang S."/>
            <person name="Liang Y."/>
            <person name="Zimin A.V."/>
            <person name="Pertea G."/>
            <person name="Qi P."/>
            <person name="Bennetzen J.L."/>
            <person name="Dai X."/>
            <person name="Dawson M.W."/>
            <person name="Muller H.G."/>
            <person name="Kugler K."/>
            <person name="Rivarola-Duarte L."/>
            <person name="Spannagl M."/>
            <person name="Mayer K.F.X."/>
            <person name="Lu F.H."/>
            <person name="Bevan M.W."/>
            <person name="Leroy P."/>
            <person name="Li P."/>
            <person name="You F.M."/>
            <person name="Sun Q."/>
            <person name="Liu Z."/>
            <person name="Lyons E."/>
            <person name="Wicker T."/>
            <person name="Salzberg S.L."/>
            <person name="Devos K.M."/>
            <person name="Dvorak J."/>
        </authorList>
    </citation>
    <scope>NUCLEOTIDE SEQUENCE [LARGE SCALE GENOMIC DNA]</scope>
    <source>
        <strain evidence="1">cv. AL8/78</strain>
    </source>
</reference>
<dbReference type="AlphaFoldDB" id="A0A453RHL2"/>